<feature type="domain" description="TLC" evidence="10">
    <location>
        <begin position="194"/>
        <end position="395"/>
    </location>
</feature>
<feature type="region of interest" description="Disordered" evidence="8">
    <location>
        <begin position="402"/>
        <end position="421"/>
    </location>
</feature>
<dbReference type="EMBL" id="KL363187">
    <property type="protein sequence ID" value="KFD57738.1"/>
    <property type="molecule type" value="Genomic_DNA"/>
</dbReference>
<reference evidence="11 13" key="1">
    <citation type="journal article" date="2014" name="Nat. Genet.">
        <title>Genome and transcriptome of the porcine whipworm Trichuris suis.</title>
        <authorList>
            <person name="Jex A.R."/>
            <person name="Nejsum P."/>
            <person name="Schwarz E.M."/>
            <person name="Hu L."/>
            <person name="Young N.D."/>
            <person name="Hall R.S."/>
            <person name="Korhonen P.K."/>
            <person name="Liao S."/>
            <person name="Thamsborg S."/>
            <person name="Xia J."/>
            <person name="Xu P."/>
            <person name="Wang S."/>
            <person name="Scheerlinck J.P."/>
            <person name="Hofmann A."/>
            <person name="Sternberg P.W."/>
            <person name="Wang J."/>
            <person name="Gasser R.B."/>
        </authorList>
    </citation>
    <scope>NUCLEOTIDE SEQUENCE [LARGE SCALE GENOMIC DNA]</scope>
    <source>
        <strain evidence="12">DCEP-RM93F</strain>
        <strain evidence="11">DCEP-RM93M</strain>
    </source>
</reference>
<comment type="pathway">
    <text evidence="3">Sphingolipid metabolism.</text>
</comment>
<dbReference type="InterPro" id="IPR006634">
    <property type="entry name" value="TLC-dom"/>
</dbReference>
<feature type="transmembrane region" description="Helical" evidence="9">
    <location>
        <begin position="269"/>
        <end position="285"/>
    </location>
</feature>
<feature type="transmembrane region" description="Helical" evidence="9">
    <location>
        <begin position="321"/>
        <end position="342"/>
    </location>
</feature>
<keyword evidence="6 7" id="KW-0472">Membrane</keyword>
<dbReference type="InterPro" id="IPR016439">
    <property type="entry name" value="Lag1/Lac1-like"/>
</dbReference>
<organism evidence="11 13">
    <name type="scientific">Trichuris suis</name>
    <name type="common">pig whipworm</name>
    <dbReference type="NCBI Taxonomy" id="68888"/>
    <lineage>
        <taxon>Eukaryota</taxon>
        <taxon>Metazoa</taxon>
        <taxon>Ecdysozoa</taxon>
        <taxon>Nematoda</taxon>
        <taxon>Enoplea</taxon>
        <taxon>Dorylaimia</taxon>
        <taxon>Trichinellida</taxon>
        <taxon>Trichuridae</taxon>
        <taxon>Trichuris</taxon>
    </lineage>
</organism>
<dbReference type="GO" id="GO:0046513">
    <property type="term" value="P:ceramide biosynthetic process"/>
    <property type="evidence" value="ECO:0007669"/>
    <property type="project" value="InterPro"/>
</dbReference>
<dbReference type="GO" id="GO:0050291">
    <property type="term" value="F:sphingosine N-acyltransferase activity"/>
    <property type="evidence" value="ECO:0007669"/>
    <property type="project" value="InterPro"/>
</dbReference>
<keyword evidence="13" id="KW-1185">Reference proteome</keyword>
<evidence type="ECO:0000256" key="4">
    <source>
        <dbReference type="ARBA" id="ARBA00022692"/>
    </source>
</evidence>
<keyword evidence="4 7" id="KW-0812">Transmembrane</keyword>
<evidence type="ECO:0000313" key="13">
    <source>
        <dbReference type="Proteomes" id="UP000030764"/>
    </source>
</evidence>
<evidence type="ECO:0000313" key="11">
    <source>
        <dbReference type="EMBL" id="KFD57738.1"/>
    </source>
</evidence>
<keyword evidence="5 9" id="KW-1133">Transmembrane helix</keyword>
<evidence type="ECO:0000256" key="5">
    <source>
        <dbReference type="ARBA" id="ARBA00022989"/>
    </source>
</evidence>
<evidence type="ECO:0000256" key="9">
    <source>
        <dbReference type="SAM" id="Phobius"/>
    </source>
</evidence>
<evidence type="ECO:0000256" key="1">
    <source>
        <dbReference type="ARBA" id="ARBA00004141"/>
    </source>
</evidence>
<feature type="transmembrane region" description="Helical" evidence="9">
    <location>
        <begin position="362"/>
        <end position="387"/>
    </location>
</feature>
<evidence type="ECO:0000256" key="2">
    <source>
        <dbReference type="ARBA" id="ARBA00004760"/>
    </source>
</evidence>
<gene>
    <name evidence="11" type="ORF">M513_01408</name>
    <name evidence="12" type="ORF">M514_01408</name>
</gene>
<evidence type="ECO:0000256" key="7">
    <source>
        <dbReference type="PROSITE-ProRule" id="PRU00205"/>
    </source>
</evidence>
<dbReference type="Pfam" id="PF03798">
    <property type="entry name" value="TRAM_LAG1_CLN8"/>
    <property type="match status" value="1"/>
</dbReference>
<accession>A0A085MKJ2</accession>
<evidence type="ECO:0000256" key="6">
    <source>
        <dbReference type="ARBA" id="ARBA00023136"/>
    </source>
</evidence>
<evidence type="ECO:0000313" key="12">
    <source>
        <dbReference type="EMBL" id="KFD72177.1"/>
    </source>
</evidence>
<evidence type="ECO:0000256" key="3">
    <source>
        <dbReference type="ARBA" id="ARBA00004991"/>
    </source>
</evidence>
<protein>
    <recommendedName>
        <fullName evidence="10">TLC domain-containing protein</fullName>
    </recommendedName>
</protein>
<name>A0A085MKJ2_9BILA</name>
<dbReference type="PANTHER" id="PTHR12560">
    <property type="entry name" value="LONGEVITY ASSURANCE FACTOR 1 LAG1"/>
    <property type="match status" value="1"/>
</dbReference>
<evidence type="ECO:0000256" key="8">
    <source>
        <dbReference type="SAM" id="MobiDB-lite"/>
    </source>
</evidence>
<dbReference type="PROSITE" id="PS50922">
    <property type="entry name" value="TLC"/>
    <property type="match status" value="1"/>
</dbReference>
<dbReference type="Proteomes" id="UP000030758">
    <property type="component" value="Unassembled WGS sequence"/>
</dbReference>
<dbReference type="EMBL" id="KL367478">
    <property type="protein sequence ID" value="KFD72177.1"/>
    <property type="molecule type" value="Genomic_DNA"/>
</dbReference>
<proteinExistence type="predicted"/>
<comment type="pathway">
    <text evidence="2">Lipid metabolism; sphingolipid metabolism.</text>
</comment>
<feature type="transmembrane region" description="Helical" evidence="9">
    <location>
        <begin position="199"/>
        <end position="218"/>
    </location>
</feature>
<evidence type="ECO:0000259" key="10">
    <source>
        <dbReference type="PROSITE" id="PS50922"/>
    </source>
</evidence>
<dbReference type="AlphaFoldDB" id="A0A085MKJ2"/>
<dbReference type="GO" id="GO:0016020">
    <property type="term" value="C:membrane"/>
    <property type="evidence" value="ECO:0007669"/>
    <property type="project" value="UniProtKB-SubCell"/>
</dbReference>
<comment type="subcellular location">
    <subcellularLocation>
        <location evidence="1">Membrane</location>
        <topology evidence="1">Multi-pass membrane protein</topology>
    </subcellularLocation>
</comment>
<dbReference type="SMART" id="SM00724">
    <property type="entry name" value="TLC"/>
    <property type="match status" value="1"/>
</dbReference>
<sequence>MPIQAQRHLGENWHSRRNQLAASLYHYLLYQQLTCPNYRCRLTHARQETSLNEVNNSLTMFSVASLFFQKRPTPCRAPIMVGQFFDSFRDWFWNEDAWLPPGVGWEDVQEPNFYGYPVFGDIIGAIYFSLVFLVVRRLFERFIAWPLAVKYTKPRLVSRKSPKGIMSNGTTSRDMDVVYVKGAPSSGGKKTVVHKFSESAWRCLYYLLVQLYGLYALWNKPWFWETARCWYGYPFQAVDQEIRIYYMTELSFYGSLVLSQFLDVIRKDFWIMFIHHITTIMLLAFSWSSNFVRIGSIVLLCHDAADFWMEASKMARYCRQNVLCNTLFCIFFVVWVATRLGIYPFRIIYSTTIEAPALVSFFVAYYTFNSLLLVLLALQLIWTYLILRIAVNTARSGEMNDVRSDDEVEEESVGEATRNVA</sequence>
<feature type="transmembrane region" description="Helical" evidence="9">
    <location>
        <begin position="113"/>
        <end position="135"/>
    </location>
</feature>
<dbReference type="UniPathway" id="UPA00222"/>
<dbReference type="PANTHER" id="PTHR12560:SF0">
    <property type="entry name" value="LD18904P"/>
    <property type="match status" value="1"/>
</dbReference>
<dbReference type="Proteomes" id="UP000030764">
    <property type="component" value="Unassembled WGS sequence"/>
</dbReference>